<evidence type="ECO:0000256" key="3">
    <source>
        <dbReference type="ARBA" id="ARBA00022617"/>
    </source>
</evidence>
<evidence type="ECO:0000256" key="2">
    <source>
        <dbReference type="ARBA" id="ARBA00004167"/>
    </source>
</evidence>
<dbReference type="Pfam" id="PF00067">
    <property type="entry name" value="p450"/>
    <property type="match status" value="1"/>
</dbReference>
<dbReference type="AlphaFoldDB" id="A0AAN7LNC5"/>
<dbReference type="InterPro" id="IPR001128">
    <property type="entry name" value="Cyt_P450"/>
</dbReference>
<organism evidence="9 10">
    <name type="scientific">Trapa natans</name>
    <name type="common">Water chestnut</name>
    <dbReference type="NCBI Taxonomy" id="22666"/>
    <lineage>
        <taxon>Eukaryota</taxon>
        <taxon>Viridiplantae</taxon>
        <taxon>Streptophyta</taxon>
        <taxon>Embryophyta</taxon>
        <taxon>Tracheophyta</taxon>
        <taxon>Spermatophyta</taxon>
        <taxon>Magnoliopsida</taxon>
        <taxon>eudicotyledons</taxon>
        <taxon>Gunneridae</taxon>
        <taxon>Pentapetalae</taxon>
        <taxon>rosids</taxon>
        <taxon>malvids</taxon>
        <taxon>Myrtales</taxon>
        <taxon>Lythraceae</taxon>
        <taxon>Trapa</taxon>
    </lineage>
</organism>
<dbReference type="GO" id="GO:0016709">
    <property type="term" value="F:oxidoreductase activity, acting on paired donors, with incorporation or reduction of molecular oxygen, NAD(P)H as one donor, and incorporation of one atom of oxygen"/>
    <property type="evidence" value="ECO:0007669"/>
    <property type="project" value="TreeGrafter"/>
</dbReference>
<keyword evidence="7" id="KW-0472">Membrane</keyword>
<evidence type="ECO:0000313" key="9">
    <source>
        <dbReference type="EMBL" id="KAK4788229.1"/>
    </source>
</evidence>
<dbReference type="InterPro" id="IPR036396">
    <property type="entry name" value="Cyt_P450_sf"/>
</dbReference>
<dbReference type="GO" id="GO:0005506">
    <property type="term" value="F:iron ion binding"/>
    <property type="evidence" value="ECO:0007669"/>
    <property type="project" value="InterPro"/>
</dbReference>
<reference evidence="9 10" key="1">
    <citation type="journal article" date="2023" name="Hortic Res">
        <title>Pangenome of water caltrop reveals structural variations and asymmetric subgenome divergence after allopolyploidization.</title>
        <authorList>
            <person name="Zhang X."/>
            <person name="Chen Y."/>
            <person name="Wang L."/>
            <person name="Yuan Y."/>
            <person name="Fang M."/>
            <person name="Shi L."/>
            <person name="Lu R."/>
            <person name="Comes H.P."/>
            <person name="Ma Y."/>
            <person name="Chen Y."/>
            <person name="Huang G."/>
            <person name="Zhou Y."/>
            <person name="Zheng Z."/>
            <person name="Qiu Y."/>
        </authorList>
    </citation>
    <scope>NUCLEOTIDE SEQUENCE [LARGE SCALE GENOMIC DNA]</scope>
    <source>
        <strain evidence="9">F231</strain>
    </source>
</reference>
<evidence type="ECO:0000256" key="7">
    <source>
        <dbReference type="ARBA" id="ARBA00023136"/>
    </source>
</evidence>
<keyword evidence="6" id="KW-1133">Transmembrane helix</keyword>
<proteinExistence type="predicted"/>
<keyword evidence="3" id="KW-0408">Iron</keyword>
<keyword evidence="4" id="KW-0812">Transmembrane</keyword>
<evidence type="ECO:0000256" key="4">
    <source>
        <dbReference type="ARBA" id="ARBA00022692"/>
    </source>
</evidence>
<evidence type="ECO:0000256" key="1">
    <source>
        <dbReference type="ARBA" id="ARBA00001971"/>
    </source>
</evidence>
<sequence>MSRTAANCWIHPAIQERLYEEIMEAFGRDAADVEEEDLQRLPYLKAVVLERLRRHPPGHFVLPHAVSEDTELGGFRVPKQGSLNFMVADRVGSSRVEGSHGVQARAVPGQRRGGRGV</sequence>
<feature type="region of interest" description="Disordered" evidence="8">
    <location>
        <begin position="96"/>
        <end position="117"/>
    </location>
</feature>
<protein>
    <submittedName>
        <fullName evidence="9">Uncharacterized protein</fullName>
    </submittedName>
</protein>
<keyword evidence="3" id="KW-0349">Heme</keyword>
<comment type="cofactor">
    <cofactor evidence="1">
        <name>heme</name>
        <dbReference type="ChEBI" id="CHEBI:30413"/>
    </cofactor>
</comment>
<gene>
    <name evidence="9" type="ORF">SAY86_019548</name>
</gene>
<dbReference type="SUPFAM" id="SSF48264">
    <property type="entry name" value="Cytochrome P450"/>
    <property type="match status" value="1"/>
</dbReference>
<dbReference type="PANTHER" id="PTHR24298">
    <property type="entry name" value="FLAVONOID 3'-MONOOXYGENASE-RELATED"/>
    <property type="match status" value="1"/>
</dbReference>
<comment type="caution">
    <text evidence="9">The sequence shown here is derived from an EMBL/GenBank/DDBJ whole genome shotgun (WGS) entry which is preliminary data.</text>
</comment>
<dbReference type="GO" id="GO:0020037">
    <property type="term" value="F:heme binding"/>
    <property type="evidence" value="ECO:0007669"/>
    <property type="project" value="InterPro"/>
</dbReference>
<evidence type="ECO:0000256" key="6">
    <source>
        <dbReference type="ARBA" id="ARBA00022989"/>
    </source>
</evidence>
<evidence type="ECO:0000313" key="10">
    <source>
        <dbReference type="Proteomes" id="UP001346149"/>
    </source>
</evidence>
<dbReference type="Proteomes" id="UP001346149">
    <property type="component" value="Unassembled WGS sequence"/>
</dbReference>
<keyword evidence="5" id="KW-0479">Metal-binding</keyword>
<name>A0AAN7LNC5_TRANT</name>
<dbReference type="InterPro" id="IPR051103">
    <property type="entry name" value="Plant_metabolite_P450s"/>
</dbReference>
<keyword evidence="10" id="KW-1185">Reference proteome</keyword>
<dbReference type="GO" id="GO:0016020">
    <property type="term" value="C:membrane"/>
    <property type="evidence" value="ECO:0007669"/>
    <property type="project" value="UniProtKB-SubCell"/>
</dbReference>
<comment type="subcellular location">
    <subcellularLocation>
        <location evidence="2">Membrane</location>
        <topology evidence="2">Single-pass membrane protein</topology>
    </subcellularLocation>
</comment>
<dbReference type="Gene3D" id="1.10.630.10">
    <property type="entry name" value="Cytochrome P450"/>
    <property type="match status" value="1"/>
</dbReference>
<evidence type="ECO:0000256" key="5">
    <source>
        <dbReference type="ARBA" id="ARBA00022723"/>
    </source>
</evidence>
<dbReference type="PANTHER" id="PTHR24298:SF800">
    <property type="entry name" value="CYTOCHROME P450 89A2-RELATED"/>
    <property type="match status" value="1"/>
</dbReference>
<accession>A0AAN7LNC5</accession>
<evidence type="ECO:0000256" key="8">
    <source>
        <dbReference type="SAM" id="MobiDB-lite"/>
    </source>
</evidence>
<dbReference type="EMBL" id="JAXQNO010000011">
    <property type="protein sequence ID" value="KAK4788229.1"/>
    <property type="molecule type" value="Genomic_DNA"/>
</dbReference>